<evidence type="ECO:0000313" key="1">
    <source>
        <dbReference type="EMBL" id="MCW0399349.1"/>
    </source>
</evidence>
<proteinExistence type="predicted"/>
<keyword evidence="2" id="KW-1185">Reference proteome</keyword>
<reference evidence="1 2" key="1">
    <citation type="submission" date="2022-06" db="EMBL/GenBank/DDBJ databases">
        <title>Dynamics of rice microbiomes reveals core vertical transmitted seed endophytes.</title>
        <authorList>
            <person name="Liao K."/>
            <person name="Zhang X."/>
        </authorList>
    </citation>
    <scope>NUCLEOTIDE SEQUENCE [LARGE SCALE GENOMIC DNA]</scope>
    <source>
        <strain evidence="1 2">YT10-10-1</strain>
    </source>
</reference>
<gene>
    <name evidence="1" type="ORF">NB700_001905</name>
</gene>
<comment type="caution">
    <text evidence="1">The sequence shown here is derived from an EMBL/GenBank/DDBJ whole genome shotgun (WGS) entry which is preliminary data.</text>
</comment>
<evidence type="ECO:0000313" key="2">
    <source>
        <dbReference type="Proteomes" id="UP001320843"/>
    </source>
</evidence>
<protein>
    <submittedName>
        <fullName evidence="1">Uncharacterized protein</fullName>
    </submittedName>
</protein>
<dbReference type="Proteomes" id="UP001320843">
    <property type="component" value="Unassembled WGS sequence"/>
</dbReference>
<name>A0ABT3DWN2_9XANT</name>
<sequence>MFARTLLELSLFCAQRLPLRIKISGALIQRLLAPLKRGCPLAFSIRNDLCRLFRRRAELRAEVISGLERSDLLHFCEVVLTMLGKPSVYQPGEDGTAAAAAQNLTYTHVRGCLPSCE</sequence>
<accession>A0ABT3DWN2</accession>
<organism evidence="1 2">
    <name type="scientific">Xanthomonas sacchari</name>
    <dbReference type="NCBI Taxonomy" id="56458"/>
    <lineage>
        <taxon>Bacteria</taxon>
        <taxon>Pseudomonadati</taxon>
        <taxon>Pseudomonadota</taxon>
        <taxon>Gammaproteobacteria</taxon>
        <taxon>Lysobacterales</taxon>
        <taxon>Lysobacteraceae</taxon>
        <taxon>Xanthomonas</taxon>
    </lineage>
</organism>
<dbReference type="EMBL" id="JANFWR010000010">
    <property type="protein sequence ID" value="MCW0399349.1"/>
    <property type="molecule type" value="Genomic_DNA"/>
</dbReference>